<proteinExistence type="inferred from homology"/>
<dbReference type="AlphaFoldDB" id="A0A1C3NSQ8"/>
<accession>A0A1C3NSQ8</accession>
<gene>
    <name evidence="10" type="ORF">FDG2_0049</name>
</gene>
<feature type="transmembrane region" description="Helical" evidence="7">
    <location>
        <begin position="257"/>
        <end position="285"/>
    </location>
</feature>
<feature type="compositionally biased region" description="Pro residues" evidence="8">
    <location>
        <begin position="9"/>
        <end position="21"/>
    </location>
</feature>
<dbReference type="PROSITE" id="PS50928">
    <property type="entry name" value="ABC_TM1"/>
    <property type="match status" value="1"/>
</dbReference>
<keyword evidence="11" id="KW-1185">Reference proteome</keyword>
<dbReference type="PANTHER" id="PTHR30151:SF41">
    <property type="entry name" value="ABC TRANSPORTER PERMEASE PROTEIN"/>
    <property type="match status" value="1"/>
</dbReference>
<dbReference type="Proteomes" id="UP000199013">
    <property type="component" value="Unassembled WGS sequence"/>
</dbReference>
<dbReference type="PANTHER" id="PTHR30151">
    <property type="entry name" value="ALKANE SULFONATE ABC TRANSPORTER-RELATED, MEMBRANE SUBUNIT"/>
    <property type="match status" value="1"/>
</dbReference>
<dbReference type="Gene3D" id="1.10.3720.10">
    <property type="entry name" value="MetI-like"/>
    <property type="match status" value="1"/>
</dbReference>
<keyword evidence="4 7" id="KW-0812">Transmembrane</keyword>
<keyword evidence="6 7" id="KW-0472">Membrane</keyword>
<comment type="similarity">
    <text evidence="7">Belongs to the binding-protein-dependent transport system permease family.</text>
</comment>
<comment type="subcellular location">
    <subcellularLocation>
        <location evidence="1 7">Cell membrane</location>
        <topology evidence="1 7">Multi-pass membrane protein</topology>
    </subcellularLocation>
</comment>
<evidence type="ECO:0000256" key="6">
    <source>
        <dbReference type="ARBA" id="ARBA00023136"/>
    </source>
</evidence>
<feature type="transmembrane region" description="Helical" evidence="7">
    <location>
        <begin position="101"/>
        <end position="121"/>
    </location>
</feature>
<evidence type="ECO:0000256" key="3">
    <source>
        <dbReference type="ARBA" id="ARBA00022475"/>
    </source>
</evidence>
<feature type="transmembrane region" description="Helical" evidence="7">
    <location>
        <begin position="133"/>
        <end position="155"/>
    </location>
</feature>
<keyword evidence="3" id="KW-1003">Cell membrane</keyword>
<dbReference type="InterPro" id="IPR035906">
    <property type="entry name" value="MetI-like_sf"/>
</dbReference>
<keyword evidence="2 7" id="KW-0813">Transport</keyword>
<evidence type="ECO:0000313" key="11">
    <source>
        <dbReference type="Proteomes" id="UP000199013"/>
    </source>
</evidence>
<feature type="transmembrane region" description="Helical" evidence="7">
    <location>
        <begin position="162"/>
        <end position="183"/>
    </location>
</feature>
<protein>
    <submittedName>
        <fullName evidence="10">ABC transporter</fullName>
    </submittedName>
</protein>
<evidence type="ECO:0000313" key="10">
    <source>
        <dbReference type="EMBL" id="SBW17070.1"/>
    </source>
</evidence>
<reference evidence="11" key="1">
    <citation type="submission" date="2016-02" db="EMBL/GenBank/DDBJ databases">
        <authorList>
            <person name="Wibberg D."/>
        </authorList>
    </citation>
    <scope>NUCLEOTIDE SEQUENCE [LARGE SCALE GENOMIC DNA]</scope>
</reference>
<evidence type="ECO:0000256" key="8">
    <source>
        <dbReference type="SAM" id="MobiDB-lite"/>
    </source>
</evidence>
<sequence>MTAVKRPRPPSPAFPAPPAGPAGPARGAHAHSRWGRAVRVVAPPLAVLAAVVGVWYAVSYLALAPRRRFLLPPPHEVVTDGFGDWSTFHEILTGLGETAQVALVGLAIAAALGMVFAVLMSQARWVERSFYPWAVVLQTIPILAVVPLIGFWLGYGFWSRTVVCVLIALFPIITNTLFGLWSVDAAHHDLFTLRHASRWARLVHLEVPSALPAVFTGLRISAGLSVIGAIVGDFFFREGQPGIGSLIDDYTRGLESAPLFAAIIVSSLFGLVVFWVFGLVAHLVVGGWHDSGRRS</sequence>
<dbReference type="InterPro" id="IPR000515">
    <property type="entry name" value="MetI-like"/>
</dbReference>
<evidence type="ECO:0000256" key="2">
    <source>
        <dbReference type="ARBA" id="ARBA00022448"/>
    </source>
</evidence>
<dbReference type="GO" id="GO:0005886">
    <property type="term" value="C:plasma membrane"/>
    <property type="evidence" value="ECO:0007669"/>
    <property type="project" value="UniProtKB-SubCell"/>
</dbReference>
<feature type="transmembrane region" description="Helical" evidence="7">
    <location>
        <begin position="41"/>
        <end position="63"/>
    </location>
</feature>
<dbReference type="GO" id="GO:0055085">
    <property type="term" value="P:transmembrane transport"/>
    <property type="evidence" value="ECO:0007669"/>
    <property type="project" value="InterPro"/>
</dbReference>
<evidence type="ECO:0000256" key="7">
    <source>
        <dbReference type="RuleBase" id="RU363032"/>
    </source>
</evidence>
<evidence type="ECO:0000256" key="5">
    <source>
        <dbReference type="ARBA" id="ARBA00022989"/>
    </source>
</evidence>
<feature type="region of interest" description="Disordered" evidence="8">
    <location>
        <begin position="1"/>
        <end position="28"/>
    </location>
</feature>
<feature type="domain" description="ABC transmembrane type-1" evidence="9">
    <location>
        <begin position="95"/>
        <end position="281"/>
    </location>
</feature>
<evidence type="ECO:0000256" key="1">
    <source>
        <dbReference type="ARBA" id="ARBA00004651"/>
    </source>
</evidence>
<dbReference type="EMBL" id="FLUV01000020">
    <property type="protein sequence ID" value="SBW17070.1"/>
    <property type="molecule type" value="Genomic_DNA"/>
</dbReference>
<dbReference type="Pfam" id="PF00528">
    <property type="entry name" value="BPD_transp_1"/>
    <property type="match status" value="1"/>
</dbReference>
<dbReference type="CDD" id="cd06261">
    <property type="entry name" value="TM_PBP2"/>
    <property type="match status" value="1"/>
</dbReference>
<evidence type="ECO:0000259" key="9">
    <source>
        <dbReference type="PROSITE" id="PS50928"/>
    </source>
</evidence>
<organism evidence="10 11">
    <name type="scientific">Candidatus Protofrankia californiensis</name>
    <dbReference type="NCBI Taxonomy" id="1839754"/>
    <lineage>
        <taxon>Bacteria</taxon>
        <taxon>Bacillati</taxon>
        <taxon>Actinomycetota</taxon>
        <taxon>Actinomycetes</taxon>
        <taxon>Frankiales</taxon>
        <taxon>Frankiaceae</taxon>
        <taxon>Protofrankia</taxon>
    </lineage>
</organism>
<evidence type="ECO:0000256" key="4">
    <source>
        <dbReference type="ARBA" id="ARBA00022692"/>
    </source>
</evidence>
<name>A0A1C3NSQ8_9ACTN</name>
<feature type="transmembrane region" description="Helical" evidence="7">
    <location>
        <begin position="213"/>
        <end position="236"/>
    </location>
</feature>
<keyword evidence="5 7" id="KW-1133">Transmembrane helix</keyword>
<dbReference type="SUPFAM" id="SSF161098">
    <property type="entry name" value="MetI-like"/>
    <property type="match status" value="1"/>
</dbReference>